<evidence type="ECO:0000313" key="1">
    <source>
        <dbReference type="EMBL" id="JAP07901.1"/>
    </source>
</evidence>
<reference evidence="1" key="1">
    <citation type="submission" date="2015-12" db="EMBL/GenBank/DDBJ databases">
        <title>Gene expression during late stages of embryo sac development: a critical building block for successful pollen-pistil interactions.</title>
        <authorList>
            <person name="Liu Y."/>
            <person name="Joly V."/>
            <person name="Sabar M."/>
            <person name="Matton D.P."/>
        </authorList>
    </citation>
    <scope>NUCLEOTIDE SEQUENCE</scope>
</reference>
<accession>A0A0V0GJ97</accession>
<dbReference type="AlphaFoldDB" id="A0A0V0GJ97"/>
<protein>
    <submittedName>
        <fullName evidence="1">Putative ovule protein</fullName>
    </submittedName>
</protein>
<name>A0A0V0GJ97_SOLCH</name>
<dbReference type="EMBL" id="GEDG01037839">
    <property type="protein sequence ID" value="JAP07901.1"/>
    <property type="molecule type" value="Transcribed_RNA"/>
</dbReference>
<sequence>GLLVAWLERFKPSILKPHVFVVSDAEGEDSVESKSSNLTNFSRCPPTYWDLEPQSNILYCQTHIQSSWKS</sequence>
<organism evidence="1">
    <name type="scientific">Solanum chacoense</name>
    <name type="common">Chaco potato</name>
    <dbReference type="NCBI Taxonomy" id="4108"/>
    <lineage>
        <taxon>Eukaryota</taxon>
        <taxon>Viridiplantae</taxon>
        <taxon>Streptophyta</taxon>
        <taxon>Embryophyta</taxon>
        <taxon>Tracheophyta</taxon>
        <taxon>Spermatophyta</taxon>
        <taxon>Magnoliopsida</taxon>
        <taxon>eudicotyledons</taxon>
        <taxon>Gunneridae</taxon>
        <taxon>Pentapetalae</taxon>
        <taxon>asterids</taxon>
        <taxon>lamiids</taxon>
        <taxon>Solanales</taxon>
        <taxon>Solanaceae</taxon>
        <taxon>Solanoideae</taxon>
        <taxon>Solaneae</taxon>
        <taxon>Solanum</taxon>
    </lineage>
</organism>
<proteinExistence type="predicted"/>
<feature type="non-terminal residue" evidence="1">
    <location>
        <position position="1"/>
    </location>
</feature>